<dbReference type="AlphaFoldDB" id="A0A8J8SUT0"/>
<accession>A0A8J8SUT0</accession>
<organism evidence="1 2">
    <name type="scientific">Halteria grandinella</name>
    <dbReference type="NCBI Taxonomy" id="5974"/>
    <lineage>
        <taxon>Eukaryota</taxon>
        <taxon>Sar</taxon>
        <taxon>Alveolata</taxon>
        <taxon>Ciliophora</taxon>
        <taxon>Intramacronucleata</taxon>
        <taxon>Spirotrichea</taxon>
        <taxon>Stichotrichia</taxon>
        <taxon>Sporadotrichida</taxon>
        <taxon>Halteriidae</taxon>
        <taxon>Halteria</taxon>
    </lineage>
</organism>
<comment type="caution">
    <text evidence="1">The sequence shown here is derived from an EMBL/GenBank/DDBJ whole genome shotgun (WGS) entry which is preliminary data.</text>
</comment>
<dbReference type="Proteomes" id="UP000785679">
    <property type="component" value="Unassembled WGS sequence"/>
</dbReference>
<protein>
    <submittedName>
        <fullName evidence="1">Uncharacterized protein</fullName>
    </submittedName>
</protein>
<evidence type="ECO:0000313" key="2">
    <source>
        <dbReference type="Proteomes" id="UP000785679"/>
    </source>
</evidence>
<keyword evidence="2" id="KW-1185">Reference proteome</keyword>
<reference evidence="1" key="1">
    <citation type="submission" date="2019-06" db="EMBL/GenBank/DDBJ databases">
        <authorList>
            <person name="Zheng W."/>
        </authorList>
    </citation>
    <scope>NUCLEOTIDE SEQUENCE</scope>
    <source>
        <strain evidence="1">QDHG01</strain>
    </source>
</reference>
<proteinExistence type="predicted"/>
<name>A0A8J8SUT0_HALGN</name>
<gene>
    <name evidence="1" type="ORF">FGO68_gene8349</name>
</gene>
<dbReference type="EMBL" id="RRYP01030687">
    <property type="protein sequence ID" value="TNV71106.1"/>
    <property type="molecule type" value="Genomic_DNA"/>
</dbReference>
<evidence type="ECO:0000313" key="1">
    <source>
        <dbReference type="EMBL" id="TNV71106.1"/>
    </source>
</evidence>
<sequence>MNISHKIHHHPPHTHKNPLALLELTNYCIAQLIIMHPNPSCPLSHHSSRDNFTRILQDPEHLHNLAINSVSNYQINPFEVDTVTTFLSFDSLSASNCLNDEHQSLCNQINESSPHLTMDSKQQSLKASAFFPPTIHISSAIRTPLNEARNYDNLSNIHPS</sequence>